<dbReference type="RefSeq" id="WP_322876814.1">
    <property type="nucleotide sequence ID" value="NZ_JAVMIP010000001.1"/>
</dbReference>
<evidence type="ECO:0000256" key="4">
    <source>
        <dbReference type="ARBA" id="ARBA00022833"/>
    </source>
</evidence>
<evidence type="ECO:0000256" key="1">
    <source>
        <dbReference type="ARBA" id="ARBA00022670"/>
    </source>
</evidence>
<keyword evidence="4 6" id="KW-0862">Zinc</keyword>
<evidence type="ECO:0000313" key="9">
    <source>
        <dbReference type="Proteomes" id="UP001268256"/>
    </source>
</evidence>
<evidence type="ECO:0000256" key="3">
    <source>
        <dbReference type="ARBA" id="ARBA00022801"/>
    </source>
</evidence>
<dbReference type="Gene3D" id="3.30.2010.10">
    <property type="entry name" value="Metalloproteases ('zincins'), catalytic domain"/>
    <property type="match status" value="1"/>
</dbReference>
<comment type="caution">
    <text evidence="8">The sequence shown here is derived from an EMBL/GenBank/DDBJ whole genome shotgun (WGS) entry which is preliminary data.</text>
</comment>
<dbReference type="GO" id="GO:0046872">
    <property type="term" value="F:metal ion binding"/>
    <property type="evidence" value="ECO:0007669"/>
    <property type="project" value="UniProtKB-KW"/>
</dbReference>
<keyword evidence="9" id="KW-1185">Reference proteome</keyword>
<evidence type="ECO:0000256" key="6">
    <source>
        <dbReference type="RuleBase" id="RU003983"/>
    </source>
</evidence>
<keyword evidence="1 6" id="KW-0645">Protease</keyword>
<evidence type="ECO:0000256" key="5">
    <source>
        <dbReference type="ARBA" id="ARBA00023049"/>
    </source>
</evidence>
<reference evidence="9" key="1">
    <citation type="submission" date="2023-07" db="EMBL/GenBank/DDBJ databases">
        <authorList>
            <person name="Luz R."/>
            <person name="Cordeiro R."/>
            <person name="Fonseca A."/>
            <person name="Goncalves V."/>
        </authorList>
    </citation>
    <scope>NUCLEOTIDE SEQUENCE [LARGE SCALE GENOMIC DNA]</scope>
    <source>
        <strain evidence="9">BACA0444</strain>
    </source>
</reference>
<proteinExistence type="inferred from homology"/>
<accession>A0AAE4FQM5</accession>
<dbReference type="Pfam" id="PF01435">
    <property type="entry name" value="Peptidase_M48"/>
    <property type="match status" value="1"/>
</dbReference>
<keyword evidence="5 6" id="KW-0482">Metalloprotease</keyword>
<protein>
    <submittedName>
        <fullName evidence="8">M48 family metallopeptidase</fullName>
    </submittedName>
</protein>
<dbReference type="EMBL" id="JAVMIP010000001">
    <property type="protein sequence ID" value="MDS3859502.1"/>
    <property type="molecule type" value="Genomic_DNA"/>
</dbReference>
<keyword evidence="2" id="KW-0479">Metal-binding</keyword>
<feature type="domain" description="Peptidase M48" evidence="7">
    <location>
        <begin position="67"/>
        <end position="259"/>
    </location>
</feature>
<dbReference type="Proteomes" id="UP001268256">
    <property type="component" value="Unassembled WGS sequence"/>
</dbReference>
<organism evidence="8 9">
    <name type="scientific">Pseudocalidococcus azoricus BACA0444</name>
    <dbReference type="NCBI Taxonomy" id="2918990"/>
    <lineage>
        <taxon>Bacteria</taxon>
        <taxon>Bacillati</taxon>
        <taxon>Cyanobacteriota</taxon>
        <taxon>Cyanophyceae</taxon>
        <taxon>Acaryochloridales</taxon>
        <taxon>Thermosynechococcaceae</taxon>
        <taxon>Pseudocalidococcus</taxon>
        <taxon>Pseudocalidococcus azoricus</taxon>
    </lineage>
</organism>
<evidence type="ECO:0000256" key="2">
    <source>
        <dbReference type="ARBA" id="ARBA00022723"/>
    </source>
</evidence>
<keyword evidence="3 6" id="KW-0378">Hydrolase</keyword>
<evidence type="ECO:0000259" key="7">
    <source>
        <dbReference type="Pfam" id="PF01435"/>
    </source>
</evidence>
<gene>
    <name evidence="8" type="ORF">RIF25_01645</name>
</gene>
<comment type="cofactor">
    <cofactor evidence="6">
        <name>Zn(2+)</name>
        <dbReference type="ChEBI" id="CHEBI:29105"/>
    </cofactor>
    <text evidence="6">Binds 1 zinc ion per subunit.</text>
</comment>
<name>A0AAE4FQM5_9CYAN</name>
<dbReference type="GO" id="GO:0004222">
    <property type="term" value="F:metalloendopeptidase activity"/>
    <property type="evidence" value="ECO:0007669"/>
    <property type="project" value="InterPro"/>
</dbReference>
<dbReference type="AlphaFoldDB" id="A0AAE4FQM5"/>
<comment type="similarity">
    <text evidence="6">Belongs to the peptidase M48 family.</text>
</comment>
<dbReference type="FunFam" id="3.30.2010.10:FF:000007">
    <property type="entry name" value="Peptidase M48 family protein"/>
    <property type="match status" value="1"/>
</dbReference>
<dbReference type="PANTHER" id="PTHR10120">
    <property type="entry name" value="CAAX PRENYL PROTEASE 1"/>
    <property type="match status" value="1"/>
</dbReference>
<dbReference type="CDD" id="cd07325">
    <property type="entry name" value="M48_Ste24p_like"/>
    <property type="match status" value="1"/>
</dbReference>
<sequence length="278" mass="30933">MAPPISLVGLKADQFRHPLDQQATQALKQLPGMDLLVRNLLAPVAEPVFYLENISSSLLVGPNQLPELHALLGQACEILDVEVPQLYVRQNPVPNAYTLAMRGKQPFIVIHTSLLDLLTPAEIQAVLAHELGHLKCEHGVYLTLANLILLAAGQLNPWGTILAQGLQTQLMQWLRCAELTCDRAALLVAQDARVVASVLMKLCGGSRTYQDQLNLDAFLAQAQAYSQYRDQWGDLYKDVQTAQLTHPLPVLRAWELLNWFDSPAYGQLLRTYTRKSLI</sequence>
<dbReference type="InterPro" id="IPR001915">
    <property type="entry name" value="Peptidase_M48"/>
</dbReference>
<dbReference type="GO" id="GO:0006508">
    <property type="term" value="P:proteolysis"/>
    <property type="evidence" value="ECO:0007669"/>
    <property type="project" value="UniProtKB-KW"/>
</dbReference>
<evidence type="ECO:0000313" key="8">
    <source>
        <dbReference type="EMBL" id="MDS3859502.1"/>
    </source>
</evidence>